<feature type="domain" description="OmpA-like" evidence="7">
    <location>
        <begin position="504"/>
        <end position="625"/>
    </location>
</feature>
<dbReference type="GO" id="GO:0005509">
    <property type="term" value="F:calcium ion binding"/>
    <property type="evidence" value="ECO:0007669"/>
    <property type="project" value="InterPro"/>
</dbReference>
<dbReference type="PANTHER" id="PTHR30329:SF21">
    <property type="entry name" value="LIPOPROTEIN YIAD-RELATED"/>
    <property type="match status" value="1"/>
</dbReference>
<dbReference type="Pfam" id="PF00691">
    <property type="entry name" value="OmpA"/>
    <property type="match status" value="1"/>
</dbReference>
<feature type="region of interest" description="Disordered" evidence="6">
    <location>
        <begin position="335"/>
        <end position="497"/>
    </location>
</feature>
<dbReference type="EMBL" id="AM746676">
    <property type="protein sequence ID" value="CAN93727.1"/>
    <property type="molecule type" value="Genomic_DNA"/>
</dbReference>
<comment type="subcellular location">
    <subcellularLocation>
        <location evidence="1">Cell outer membrane</location>
    </subcellularLocation>
</comment>
<evidence type="ECO:0000256" key="3">
    <source>
        <dbReference type="ARBA" id="ARBA00023136"/>
    </source>
</evidence>
<dbReference type="InterPro" id="IPR050330">
    <property type="entry name" value="Bact_OuterMem_StrucFunc"/>
</dbReference>
<dbReference type="Pfam" id="PF02412">
    <property type="entry name" value="TSP_3"/>
    <property type="match status" value="1"/>
</dbReference>
<dbReference type="STRING" id="448385.sce3567"/>
<accession>A9GS42</accession>
<dbReference type="HOGENOM" id="CLU_020578_0_0_7"/>
<dbReference type="GO" id="GO:0009279">
    <property type="term" value="C:cell outer membrane"/>
    <property type="evidence" value="ECO:0007669"/>
    <property type="project" value="UniProtKB-SubCell"/>
</dbReference>
<organism evidence="8 9">
    <name type="scientific">Sorangium cellulosum (strain So ce56)</name>
    <name type="common">Polyangium cellulosum (strain So ce56)</name>
    <dbReference type="NCBI Taxonomy" id="448385"/>
    <lineage>
        <taxon>Bacteria</taxon>
        <taxon>Pseudomonadati</taxon>
        <taxon>Myxococcota</taxon>
        <taxon>Polyangia</taxon>
        <taxon>Polyangiales</taxon>
        <taxon>Polyangiaceae</taxon>
        <taxon>Sorangium</taxon>
    </lineage>
</organism>
<feature type="compositionally biased region" description="Basic and acidic residues" evidence="6">
    <location>
        <begin position="456"/>
        <end position="465"/>
    </location>
</feature>
<dbReference type="InterPro" id="IPR028974">
    <property type="entry name" value="TSP_type-3_rpt"/>
</dbReference>
<protein>
    <submittedName>
        <fullName evidence="8">Outer membrane protein</fullName>
    </submittedName>
</protein>
<evidence type="ECO:0000256" key="6">
    <source>
        <dbReference type="SAM" id="MobiDB-lite"/>
    </source>
</evidence>
<evidence type="ECO:0000256" key="5">
    <source>
        <dbReference type="PROSITE-ProRule" id="PRU00473"/>
    </source>
</evidence>
<name>A9GS42_SORC5</name>
<dbReference type="InterPro" id="IPR036737">
    <property type="entry name" value="OmpA-like_sf"/>
</dbReference>
<evidence type="ECO:0000259" key="7">
    <source>
        <dbReference type="PROSITE" id="PS51123"/>
    </source>
</evidence>
<evidence type="ECO:0000313" key="8">
    <source>
        <dbReference type="EMBL" id="CAN93727.1"/>
    </source>
</evidence>
<dbReference type="BioCyc" id="SCEL448385:SCE_RS18255-MONOMER"/>
<dbReference type="SUPFAM" id="SSF103647">
    <property type="entry name" value="TSP type-3 repeat"/>
    <property type="match status" value="2"/>
</dbReference>
<dbReference type="Proteomes" id="UP000002139">
    <property type="component" value="Chromosome"/>
</dbReference>
<keyword evidence="2" id="KW-0732">Signal</keyword>
<dbReference type="AlphaFoldDB" id="A9GS42"/>
<keyword evidence="4" id="KW-0998">Cell outer membrane</keyword>
<dbReference type="SUPFAM" id="SSF103088">
    <property type="entry name" value="OmpA-like"/>
    <property type="match status" value="1"/>
</dbReference>
<dbReference type="InterPro" id="IPR003367">
    <property type="entry name" value="Thrombospondin_3-like_rpt"/>
</dbReference>
<keyword evidence="3 5" id="KW-0472">Membrane</keyword>
<dbReference type="Gene3D" id="3.30.1330.60">
    <property type="entry name" value="OmpA-like domain"/>
    <property type="match status" value="1"/>
</dbReference>
<dbReference type="InterPro" id="IPR006665">
    <property type="entry name" value="OmpA-like"/>
</dbReference>
<dbReference type="eggNOG" id="COG2885">
    <property type="taxonomic scope" value="Bacteria"/>
</dbReference>
<feature type="compositionally biased region" description="Acidic residues" evidence="6">
    <location>
        <begin position="340"/>
        <end position="351"/>
    </location>
</feature>
<dbReference type="PANTHER" id="PTHR30329">
    <property type="entry name" value="STATOR ELEMENT OF FLAGELLAR MOTOR COMPLEX"/>
    <property type="match status" value="1"/>
</dbReference>
<gene>
    <name evidence="8" type="primary">mopB3</name>
    <name evidence="8" type="ordered locus">sce3567</name>
</gene>
<keyword evidence="9" id="KW-1185">Reference proteome</keyword>
<dbReference type="InterPro" id="IPR006690">
    <property type="entry name" value="OMPA-like_CS"/>
</dbReference>
<dbReference type="CDD" id="cd07185">
    <property type="entry name" value="OmpA_C-like"/>
    <property type="match status" value="1"/>
</dbReference>
<dbReference type="InterPro" id="IPR006664">
    <property type="entry name" value="OMP_bac"/>
</dbReference>
<evidence type="ECO:0000256" key="2">
    <source>
        <dbReference type="ARBA" id="ARBA00022729"/>
    </source>
</evidence>
<reference evidence="8 9" key="1">
    <citation type="journal article" date="2007" name="Nat. Biotechnol.">
        <title>Complete genome sequence of the myxobacterium Sorangium cellulosum.</title>
        <authorList>
            <person name="Schneiker S."/>
            <person name="Perlova O."/>
            <person name="Kaiser O."/>
            <person name="Gerth K."/>
            <person name="Alici A."/>
            <person name="Altmeyer M.O."/>
            <person name="Bartels D."/>
            <person name="Bekel T."/>
            <person name="Beyer S."/>
            <person name="Bode E."/>
            <person name="Bode H.B."/>
            <person name="Bolten C.J."/>
            <person name="Choudhuri J.V."/>
            <person name="Doss S."/>
            <person name="Elnakady Y.A."/>
            <person name="Frank B."/>
            <person name="Gaigalat L."/>
            <person name="Goesmann A."/>
            <person name="Groeger C."/>
            <person name="Gross F."/>
            <person name="Jelsbak L."/>
            <person name="Jelsbak L."/>
            <person name="Kalinowski J."/>
            <person name="Kegler C."/>
            <person name="Knauber T."/>
            <person name="Konietzny S."/>
            <person name="Kopp M."/>
            <person name="Krause L."/>
            <person name="Krug D."/>
            <person name="Linke B."/>
            <person name="Mahmud T."/>
            <person name="Martinez-Arias R."/>
            <person name="McHardy A.C."/>
            <person name="Merai M."/>
            <person name="Meyer F."/>
            <person name="Mormann S."/>
            <person name="Munoz-Dorado J."/>
            <person name="Perez J."/>
            <person name="Pradella S."/>
            <person name="Rachid S."/>
            <person name="Raddatz G."/>
            <person name="Rosenau F."/>
            <person name="Rueckert C."/>
            <person name="Sasse F."/>
            <person name="Scharfe M."/>
            <person name="Schuster S.C."/>
            <person name="Suen G."/>
            <person name="Treuner-Lange A."/>
            <person name="Velicer G.J."/>
            <person name="Vorholter F.-J."/>
            <person name="Weissman K.J."/>
            <person name="Welch R.D."/>
            <person name="Wenzel S.C."/>
            <person name="Whitworth D.E."/>
            <person name="Wilhelm S."/>
            <person name="Wittmann C."/>
            <person name="Bloecker H."/>
            <person name="Puehler A."/>
            <person name="Mueller R."/>
        </authorList>
    </citation>
    <scope>NUCLEOTIDE SEQUENCE [LARGE SCALE GENOMIC DNA]</scope>
    <source>
        <strain evidence="9">So ce56</strain>
    </source>
</reference>
<dbReference type="PRINTS" id="PR01021">
    <property type="entry name" value="OMPADOMAIN"/>
</dbReference>
<evidence type="ECO:0000256" key="4">
    <source>
        <dbReference type="ARBA" id="ARBA00023237"/>
    </source>
</evidence>
<sequence length="628" mass="65341">MRMLPPATRPRYRAQPMRPSSVAAVASTAVLMTLAGASRGQSTGGFSLDRFEPAPAGDAFFGVPSPAAPGHLAPRAYVMLDYAHRPIHTSGETPVDLVSSQAFLRLDASLALWDRLLLSIDAPLAVAQGGDDPGFPGVEFTELTAPELGDLRFGARLRVLGRDAGPFQLGIGGYLFAPTGSPAQYTGDAEARGAVHASLGGRVGSASSSLGFLWSASGGVELGGGPNRPQLLTFGGAAGLLIAGDLLQLGAEAYGGAPLGEELLLSSTPVQRDEAGVNAELLFGAKLRVLDGLTFGAAVGPGLTNAIGTPPVRAVGMVGWTPLPKPAPDRAQAAAVAGDRDDDGINDDIDACPDVKGDPSPDRAKDGCPPADRDGDTVLDIDDACPSTPGARSADATQNGCPEDSDDDGFHDGIDACPSVRGGASDDPKKIGCPGDTDGDGIADASDACPTVKGPANRDPKKNGCPDDPDGDGVRGAADACPNERGPSDPDPRQNGCPRFVRVNADEIKTSKPVQFVVYGKTRAETVDPISDEVLYEVRDTIQQNPDIELVEVQGHTDDNGTEEYNLRLSQQRADAVLSWLVAAGVPREKLVAKGYGFEQPVGDNRVKTGRQKNRRVQFVIVKRKEKP</sequence>
<dbReference type="Gene3D" id="4.10.1080.10">
    <property type="entry name" value="TSP type-3 repeat"/>
    <property type="match status" value="1"/>
</dbReference>
<dbReference type="GO" id="GO:0007155">
    <property type="term" value="P:cell adhesion"/>
    <property type="evidence" value="ECO:0007669"/>
    <property type="project" value="InterPro"/>
</dbReference>
<dbReference type="PROSITE" id="PS51123">
    <property type="entry name" value="OMPA_2"/>
    <property type="match status" value="1"/>
</dbReference>
<proteinExistence type="predicted"/>
<evidence type="ECO:0000256" key="1">
    <source>
        <dbReference type="ARBA" id="ARBA00004442"/>
    </source>
</evidence>
<evidence type="ECO:0000313" key="9">
    <source>
        <dbReference type="Proteomes" id="UP000002139"/>
    </source>
</evidence>
<dbReference type="KEGG" id="scl:sce3567"/>
<dbReference type="PROSITE" id="PS01068">
    <property type="entry name" value="OMPA_1"/>
    <property type="match status" value="1"/>
</dbReference>
<feature type="compositionally biased region" description="Basic and acidic residues" evidence="6">
    <location>
        <begin position="353"/>
        <end position="376"/>
    </location>
</feature>